<comment type="caution">
    <text evidence="3">The sequence shown here is derived from an EMBL/GenBank/DDBJ whole genome shotgun (WGS) entry which is preliminary data.</text>
</comment>
<evidence type="ECO:0000259" key="2">
    <source>
        <dbReference type="Pfam" id="PF02120"/>
    </source>
</evidence>
<keyword evidence="3" id="KW-0969">Cilium</keyword>
<feature type="compositionally biased region" description="Polar residues" evidence="1">
    <location>
        <begin position="401"/>
        <end position="416"/>
    </location>
</feature>
<dbReference type="InterPro" id="IPR021136">
    <property type="entry name" value="Flagellar_hook_control-like_C"/>
</dbReference>
<gene>
    <name evidence="3" type="ORF">MD535_00980</name>
</gene>
<feature type="region of interest" description="Disordered" evidence="1">
    <location>
        <begin position="388"/>
        <end position="420"/>
    </location>
</feature>
<dbReference type="RefSeq" id="WP_265673026.1">
    <property type="nucleotide sequence ID" value="NZ_JAKRRY010000001.1"/>
</dbReference>
<keyword evidence="4" id="KW-1185">Reference proteome</keyword>
<protein>
    <submittedName>
        <fullName evidence="3">Flagellar hook-length control protein FliK</fullName>
    </submittedName>
</protein>
<feature type="compositionally biased region" description="Low complexity" evidence="1">
    <location>
        <begin position="388"/>
        <end position="400"/>
    </location>
</feature>
<dbReference type="Proteomes" id="UP001155587">
    <property type="component" value="Unassembled WGS sequence"/>
</dbReference>
<dbReference type="EMBL" id="JAKRRY010000001">
    <property type="protein sequence ID" value="MCW8344602.1"/>
    <property type="molecule type" value="Genomic_DNA"/>
</dbReference>
<dbReference type="InterPro" id="IPR038610">
    <property type="entry name" value="FliK-like_C_sf"/>
</dbReference>
<dbReference type="PANTHER" id="PTHR37533:SF2">
    <property type="entry name" value="FLAGELLAR HOOK-LENGTH CONTROL PROTEIN"/>
    <property type="match status" value="1"/>
</dbReference>
<dbReference type="InterPro" id="IPR052563">
    <property type="entry name" value="FliK"/>
</dbReference>
<accession>A0A9X3HVC3</accession>
<dbReference type="PANTHER" id="PTHR37533">
    <property type="entry name" value="FLAGELLAR HOOK-LENGTH CONTROL PROTEIN"/>
    <property type="match status" value="1"/>
</dbReference>
<keyword evidence="3" id="KW-0282">Flagellum</keyword>
<evidence type="ECO:0000313" key="3">
    <source>
        <dbReference type="EMBL" id="MCW8344602.1"/>
    </source>
</evidence>
<organism evidence="3 4">
    <name type="scientific">Vibrio qingdaonensis</name>
    <dbReference type="NCBI Taxonomy" id="2829491"/>
    <lineage>
        <taxon>Bacteria</taxon>
        <taxon>Pseudomonadati</taxon>
        <taxon>Pseudomonadota</taxon>
        <taxon>Gammaproteobacteria</taxon>
        <taxon>Vibrionales</taxon>
        <taxon>Vibrionaceae</taxon>
        <taxon>Vibrio</taxon>
    </lineage>
</organism>
<feature type="domain" description="Flagellar hook-length control protein-like C-terminal" evidence="2">
    <location>
        <begin position="303"/>
        <end position="380"/>
    </location>
</feature>
<dbReference type="Pfam" id="PF02120">
    <property type="entry name" value="Flg_hook"/>
    <property type="match status" value="1"/>
</dbReference>
<name>A0A9X3HVC3_9VIBR</name>
<reference evidence="3" key="1">
    <citation type="submission" date="2022-02" db="EMBL/GenBank/DDBJ databases">
        <title>Vibrio sp. nov, a new bacterium isolated from seawater.</title>
        <authorList>
            <person name="Yuan Y."/>
        </authorList>
    </citation>
    <scope>NUCLEOTIDE SEQUENCE</scope>
    <source>
        <strain evidence="3">ZSDZ65</strain>
    </source>
</reference>
<dbReference type="AlphaFoldDB" id="A0A9X3HVC3"/>
<sequence>MDLHTKVQSDATFSRLIAEIGEPVKDNALLTSAHQDPVIGMKTHTLGETRMTPLAQSFQSLFSVLQQVSGSLGIDGVSHTLSLDVAPQLSHMDKHGVSDDSAPRQPSPTRLALLSDQLSRATGLASADSLSLSSTYFPQSYTPNSHSGNSVIELAESALQQVSRHSQLPYIAIATNGLQYSNSRSNAVSHPLTAEWKARVEGHQDELAQTVATGNAGGAERGLTEGYYGSALRGQPFMGAATQTTPVKPEFTLATAPIFTSGMDSSYSMLESTMTRLLAPSLEIEKPLTPEAQRQISHAIRDKIQLQYDSVNQTVRIRFDPPELGKVDMIIRVDGDKLTVQISASSTLTREAIIATSDRLRADLIQQSNALNEVNIALANKESMRGLLQEQAQRQQDLQQNEWQQHGQDKNSQSEYGNGKDYDDLIHEVAESTEKNAQVPREYRVYIARV</sequence>
<evidence type="ECO:0000256" key="1">
    <source>
        <dbReference type="SAM" id="MobiDB-lite"/>
    </source>
</evidence>
<dbReference type="CDD" id="cd17470">
    <property type="entry name" value="T3SS_Flik_C"/>
    <property type="match status" value="1"/>
</dbReference>
<proteinExistence type="predicted"/>
<keyword evidence="3" id="KW-0966">Cell projection</keyword>
<dbReference type="Gene3D" id="3.30.750.140">
    <property type="match status" value="1"/>
</dbReference>
<evidence type="ECO:0000313" key="4">
    <source>
        <dbReference type="Proteomes" id="UP001155587"/>
    </source>
</evidence>